<dbReference type="InterPro" id="IPR011001">
    <property type="entry name" value="Saposin-like"/>
</dbReference>
<dbReference type="KEGG" id="tva:4746716"/>
<keyword evidence="1" id="KW-0732">Signal</keyword>
<gene>
    <name evidence="2" type="ORF">TVAG_144560</name>
</gene>
<evidence type="ECO:0000313" key="2">
    <source>
        <dbReference type="EMBL" id="EAX89050.1"/>
    </source>
</evidence>
<keyword evidence="3" id="KW-1185">Reference proteome</keyword>
<dbReference type="RefSeq" id="XP_001301980.1">
    <property type="nucleotide sequence ID" value="XM_001301979.1"/>
</dbReference>
<reference evidence="2" key="1">
    <citation type="submission" date="2006-10" db="EMBL/GenBank/DDBJ databases">
        <authorList>
            <person name="Amadeo P."/>
            <person name="Zhao Q."/>
            <person name="Wortman J."/>
            <person name="Fraser-Liggett C."/>
            <person name="Carlton J."/>
        </authorList>
    </citation>
    <scope>NUCLEOTIDE SEQUENCE</scope>
    <source>
        <strain evidence="2">G3</strain>
    </source>
</reference>
<dbReference type="AlphaFoldDB" id="A2G1B7"/>
<accession>A2G1B7</accession>
<name>A2G1B7_TRIV3</name>
<sequence length="190" mass="21355">MMFFVLSHLSFSAGFLSEMKCNMCSNKVEKSKANFTQFWKEYDFTENCKKLSRNNFDTCMKAAPEVMETLFNSAEPKSVCRMITLCDPAPKPPKLKAKSSASIANLYKEFNPCQYSKLLADYLSGKGLKSYTIPVIKKSFVELGDSFPSLKSYLGSATDQTITDFVYSLFETSTPAEFSAQLSICTKKEL</sequence>
<evidence type="ECO:0000256" key="1">
    <source>
        <dbReference type="SAM" id="SignalP"/>
    </source>
</evidence>
<dbReference type="VEuPathDB" id="TrichDB:TVAG_144560"/>
<evidence type="ECO:0008006" key="4">
    <source>
        <dbReference type="Google" id="ProtNLM"/>
    </source>
</evidence>
<reference evidence="2" key="2">
    <citation type="journal article" date="2007" name="Science">
        <title>Draft genome sequence of the sexually transmitted pathogen Trichomonas vaginalis.</title>
        <authorList>
            <person name="Carlton J.M."/>
            <person name="Hirt R.P."/>
            <person name="Silva J.C."/>
            <person name="Delcher A.L."/>
            <person name="Schatz M."/>
            <person name="Zhao Q."/>
            <person name="Wortman J.R."/>
            <person name="Bidwell S.L."/>
            <person name="Alsmark U.C.M."/>
            <person name="Besteiro S."/>
            <person name="Sicheritz-Ponten T."/>
            <person name="Noel C.J."/>
            <person name="Dacks J.B."/>
            <person name="Foster P.G."/>
            <person name="Simillion C."/>
            <person name="Van de Peer Y."/>
            <person name="Miranda-Saavedra D."/>
            <person name="Barton G.J."/>
            <person name="Westrop G.D."/>
            <person name="Mueller S."/>
            <person name="Dessi D."/>
            <person name="Fiori P.L."/>
            <person name="Ren Q."/>
            <person name="Paulsen I."/>
            <person name="Zhang H."/>
            <person name="Bastida-Corcuera F.D."/>
            <person name="Simoes-Barbosa A."/>
            <person name="Brown M.T."/>
            <person name="Hayes R.D."/>
            <person name="Mukherjee M."/>
            <person name="Okumura C.Y."/>
            <person name="Schneider R."/>
            <person name="Smith A.J."/>
            <person name="Vanacova S."/>
            <person name="Villalvazo M."/>
            <person name="Haas B.J."/>
            <person name="Pertea M."/>
            <person name="Feldblyum T.V."/>
            <person name="Utterback T.R."/>
            <person name="Shu C.L."/>
            <person name="Osoegawa K."/>
            <person name="de Jong P.J."/>
            <person name="Hrdy I."/>
            <person name="Horvathova L."/>
            <person name="Zubacova Z."/>
            <person name="Dolezal P."/>
            <person name="Malik S.B."/>
            <person name="Logsdon J.M. Jr."/>
            <person name="Henze K."/>
            <person name="Gupta A."/>
            <person name="Wang C.C."/>
            <person name="Dunne R.L."/>
            <person name="Upcroft J.A."/>
            <person name="Upcroft P."/>
            <person name="White O."/>
            <person name="Salzberg S.L."/>
            <person name="Tang P."/>
            <person name="Chiu C.-H."/>
            <person name="Lee Y.-S."/>
            <person name="Embley T.M."/>
            <person name="Coombs G.H."/>
            <person name="Mottram J.C."/>
            <person name="Tachezy J."/>
            <person name="Fraser-Liggett C.M."/>
            <person name="Johnson P.J."/>
        </authorList>
    </citation>
    <scope>NUCLEOTIDE SEQUENCE [LARGE SCALE GENOMIC DNA]</scope>
    <source>
        <strain evidence="2">G3</strain>
    </source>
</reference>
<proteinExistence type="predicted"/>
<dbReference type="Proteomes" id="UP000001542">
    <property type="component" value="Unassembled WGS sequence"/>
</dbReference>
<evidence type="ECO:0000313" key="3">
    <source>
        <dbReference type="Proteomes" id="UP000001542"/>
    </source>
</evidence>
<feature type="chain" id="PRO_5002643835" description="Saposin B-type domain-containing protein" evidence="1">
    <location>
        <begin position="18"/>
        <end position="190"/>
    </location>
</feature>
<dbReference type="SUPFAM" id="SSF47862">
    <property type="entry name" value="Saposin"/>
    <property type="match status" value="1"/>
</dbReference>
<dbReference type="SMR" id="A2G1B7"/>
<dbReference type="InParanoid" id="A2G1B7"/>
<feature type="signal peptide" evidence="1">
    <location>
        <begin position="1"/>
        <end position="17"/>
    </location>
</feature>
<protein>
    <recommendedName>
        <fullName evidence="4">Saposin B-type domain-containing protein</fullName>
    </recommendedName>
</protein>
<organism evidence="2 3">
    <name type="scientific">Trichomonas vaginalis (strain ATCC PRA-98 / G3)</name>
    <dbReference type="NCBI Taxonomy" id="412133"/>
    <lineage>
        <taxon>Eukaryota</taxon>
        <taxon>Metamonada</taxon>
        <taxon>Parabasalia</taxon>
        <taxon>Trichomonadida</taxon>
        <taxon>Trichomonadidae</taxon>
        <taxon>Trichomonas</taxon>
    </lineage>
</organism>
<dbReference type="EMBL" id="DS114239">
    <property type="protein sequence ID" value="EAX89050.1"/>
    <property type="molecule type" value="Genomic_DNA"/>
</dbReference>
<dbReference type="VEuPathDB" id="TrichDB:TVAGG3_0152000"/>